<comment type="caution">
    <text evidence="1">The sequence shown here is derived from an EMBL/GenBank/DDBJ whole genome shotgun (WGS) entry which is preliminary data.</text>
</comment>
<proteinExistence type="predicted"/>
<dbReference type="EMBL" id="VHSH01000003">
    <property type="protein sequence ID" value="TQV80854.1"/>
    <property type="molecule type" value="Genomic_DNA"/>
</dbReference>
<gene>
    <name evidence="1" type="ORF">FKG95_11950</name>
</gene>
<dbReference type="AlphaFoldDB" id="A0A545TUG0"/>
<dbReference type="Proteomes" id="UP000315252">
    <property type="component" value="Unassembled WGS sequence"/>
</dbReference>
<protein>
    <submittedName>
        <fullName evidence="1">Uncharacterized protein</fullName>
    </submittedName>
</protein>
<organism evidence="1 2">
    <name type="scientific">Denitrobaculum tricleocarpae</name>
    <dbReference type="NCBI Taxonomy" id="2591009"/>
    <lineage>
        <taxon>Bacteria</taxon>
        <taxon>Pseudomonadati</taxon>
        <taxon>Pseudomonadota</taxon>
        <taxon>Alphaproteobacteria</taxon>
        <taxon>Rhodospirillales</taxon>
        <taxon>Rhodospirillaceae</taxon>
        <taxon>Denitrobaculum</taxon>
    </lineage>
</organism>
<name>A0A545TUG0_9PROT</name>
<evidence type="ECO:0000313" key="2">
    <source>
        <dbReference type="Proteomes" id="UP000315252"/>
    </source>
</evidence>
<sequence>MTFIHQLTLVEFLALDVSGKPKPDQPIDQDMGALRAAYADHWRIDTLVPIQGRDGRYALAADWFNAAFLLVRGRWKGNPPADPRESWSVAGIFSDNLLFLDRPHRGALLSAELQIFGFEVRGGRVGRLPPCTPIGLISRKCAFRVAIRRAIAAGAEISEEVLADYRDLVNEKKTRDETGLSSLQDTLPLA</sequence>
<accession>A0A545TUG0</accession>
<dbReference type="RefSeq" id="WP_142896568.1">
    <property type="nucleotide sequence ID" value="NZ_ML660054.1"/>
</dbReference>
<evidence type="ECO:0000313" key="1">
    <source>
        <dbReference type="EMBL" id="TQV80854.1"/>
    </source>
</evidence>
<reference evidence="1 2" key="1">
    <citation type="submission" date="2019-06" db="EMBL/GenBank/DDBJ databases">
        <title>Whole genome sequence for Rhodospirillaceae sp. R148.</title>
        <authorList>
            <person name="Wang G."/>
        </authorList>
    </citation>
    <scope>NUCLEOTIDE SEQUENCE [LARGE SCALE GENOMIC DNA]</scope>
    <source>
        <strain evidence="1 2">R148</strain>
    </source>
</reference>
<keyword evidence="2" id="KW-1185">Reference proteome</keyword>